<organism evidence="2 3">
    <name type="scientific">Paraburkholderia caffeinilytica</name>
    <dbReference type="NCBI Taxonomy" id="1761016"/>
    <lineage>
        <taxon>Bacteria</taxon>
        <taxon>Pseudomonadati</taxon>
        <taxon>Pseudomonadota</taxon>
        <taxon>Betaproteobacteria</taxon>
        <taxon>Burkholderiales</taxon>
        <taxon>Burkholderiaceae</taxon>
        <taxon>Paraburkholderia</taxon>
    </lineage>
</organism>
<dbReference type="RefSeq" id="WP_175171870.1">
    <property type="nucleotide sequence ID" value="NZ_CADIKJ010000004.1"/>
</dbReference>
<sequence>MFVLAHLDRIRCVGSRGRLKLSAMLSLITGALLSPIFGSVGAPGPSTAALTHVRILRVSEDVVRRAAGPFLLKNPLLPGWVPLDRKERWLDPLDAKKRN</sequence>
<accession>A0ABQ1N5D9</accession>
<dbReference type="Proteomes" id="UP000602004">
    <property type="component" value="Unassembled WGS sequence"/>
</dbReference>
<gene>
    <name evidence="2" type="ORF">GCM10011400_47960</name>
</gene>
<keyword evidence="3" id="KW-1185">Reference proteome</keyword>
<evidence type="ECO:0000313" key="2">
    <source>
        <dbReference type="EMBL" id="GGC54682.1"/>
    </source>
</evidence>
<evidence type="ECO:0000256" key="1">
    <source>
        <dbReference type="SAM" id="Phobius"/>
    </source>
</evidence>
<feature type="transmembrane region" description="Helical" evidence="1">
    <location>
        <begin position="21"/>
        <end position="42"/>
    </location>
</feature>
<dbReference type="EMBL" id="BMHL01000009">
    <property type="protein sequence ID" value="GGC54682.1"/>
    <property type="molecule type" value="Genomic_DNA"/>
</dbReference>
<keyword evidence="1" id="KW-0472">Membrane</keyword>
<name>A0ABQ1N5D9_9BURK</name>
<reference evidence="3" key="1">
    <citation type="journal article" date="2019" name="Int. J. Syst. Evol. Microbiol.">
        <title>The Global Catalogue of Microorganisms (GCM) 10K type strain sequencing project: providing services to taxonomists for standard genome sequencing and annotation.</title>
        <authorList>
            <consortium name="The Broad Institute Genomics Platform"/>
            <consortium name="The Broad Institute Genome Sequencing Center for Infectious Disease"/>
            <person name="Wu L."/>
            <person name="Ma J."/>
        </authorList>
    </citation>
    <scope>NUCLEOTIDE SEQUENCE [LARGE SCALE GENOMIC DNA]</scope>
    <source>
        <strain evidence="3">CGMCC 1.15103</strain>
    </source>
</reference>
<keyword evidence="1" id="KW-0812">Transmembrane</keyword>
<comment type="caution">
    <text evidence="2">The sequence shown here is derived from an EMBL/GenBank/DDBJ whole genome shotgun (WGS) entry which is preliminary data.</text>
</comment>
<proteinExistence type="predicted"/>
<protein>
    <submittedName>
        <fullName evidence="2">Uncharacterized protein</fullName>
    </submittedName>
</protein>
<evidence type="ECO:0000313" key="3">
    <source>
        <dbReference type="Proteomes" id="UP000602004"/>
    </source>
</evidence>
<keyword evidence="1" id="KW-1133">Transmembrane helix</keyword>